<feature type="region of interest" description="Disordered" evidence="1">
    <location>
        <begin position="159"/>
        <end position="194"/>
    </location>
</feature>
<dbReference type="EMBL" id="ML976681">
    <property type="protein sequence ID" value="KAF1973285.1"/>
    <property type="molecule type" value="Genomic_DNA"/>
</dbReference>
<feature type="domain" description="Transcription factor TFIIIC triple barrel" evidence="2">
    <location>
        <begin position="16"/>
        <end position="153"/>
    </location>
</feature>
<dbReference type="AlphaFoldDB" id="A0A6A5V829"/>
<evidence type="ECO:0000256" key="1">
    <source>
        <dbReference type="SAM" id="MobiDB-lite"/>
    </source>
</evidence>
<dbReference type="OrthoDB" id="1877767at2759"/>
<evidence type="ECO:0000313" key="4">
    <source>
        <dbReference type="Proteomes" id="UP000800036"/>
    </source>
</evidence>
<dbReference type="Pfam" id="PF10419">
    <property type="entry name" value="TFIIIC_sub6"/>
    <property type="match status" value="1"/>
</dbReference>
<evidence type="ECO:0000259" key="2">
    <source>
        <dbReference type="Pfam" id="PF10419"/>
    </source>
</evidence>
<organism evidence="3 4">
    <name type="scientific">Bimuria novae-zelandiae CBS 107.79</name>
    <dbReference type="NCBI Taxonomy" id="1447943"/>
    <lineage>
        <taxon>Eukaryota</taxon>
        <taxon>Fungi</taxon>
        <taxon>Dikarya</taxon>
        <taxon>Ascomycota</taxon>
        <taxon>Pezizomycotina</taxon>
        <taxon>Dothideomycetes</taxon>
        <taxon>Pleosporomycetidae</taxon>
        <taxon>Pleosporales</taxon>
        <taxon>Massarineae</taxon>
        <taxon>Didymosphaeriaceae</taxon>
        <taxon>Bimuria</taxon>
    </lineage>
</organism>
<name>A0A6A5V829_9PLEO</name>
<keyword evidence="4" id="KW-1185">Reference proteome</keyword>
<accession>A0A6A5V829</accession>
<gene>
    <name evidence="3" type="ORF">BU23DRAFT_134242</name>
</gene>
<proteinExistence type="predicted"/>
<dbReference type="Proteomes" id="UP000800036">
    <property type="component" value="Unassembled WGS sequence"/>
</dbReference>
<dbReference type="InterPro" id="IPR019481">
    <property type="entry name" value="TFIIIC_triple_barrel"/>
</dbReference>
<feature type="compositionally biased region" description="Basic and acidic residues" evidence="1">
    <location>
        <begin position="159"/>
        <end position="169"/>
    </location>
</feature>
<protein>
    <recommendedName>
        <fullName evidence="2">Transcription factor TFIIIC triple barrel domain-containing protein</fullName>
    </recommendedName>
</protein>
<evidence type="ECO:0000313" key="3">
    <source>
        <dbReference type="EMBL" id="KAF1973285.1"/>
    </source>
</evidence>
<reference evidence="3" key="1">
    <citation type="journal article" date="2020" name="Stud. Mycol.">
        <title>101 Dothideomycetes genomes: a test case for predicting lifestyles and emergence of pathogens.</title>
        <authorList>
            <person name="Haridas S."/>
            <person name="Albert R."/>
            <person name="Binder M."/>
            <person name="Bloem J."/>
            <person name="Labutti K."/>
            <person name="Salamov A."/>
            <person name="Andreopoulos B."/>
            <person name="Baker S."/>
            <person name="Barry K."/>
            <person name="Bills G."/>
            <person name="Bluhm B."/>
            <person name="Cannon C."/>
            <person name="Castanera R."/>
            <person name="Culley D."/>
            <person name="Daum C."/>
            <person name="Ezra D."/>
            <person name="Gonzalez J."/>
            <person name="Henrissat B."/>
            <person name="Kuo A."/>
            <person name="Liang C."/>
            <person name="Lipzen A."/>
            <person name="Lutzoni F."/>
            <person name="Magnuson J."/>
            <person name="Mondo S."/>
            <person name="Nolan M."/>
            <person name="Ohm R."/>
            <person name="Pangilinan J."/>
            <person name="Park H.-J."/>
            <person name="Ramirez L."/>
            <person name="Alfaro M."/>
            <person name="Sun H."/>
            <person name="Tritt A."/>
            <person name="Yoshinaga Y."/>
            <person name="Zwiers L.-H."/>
            <person name="Turgeon B."/>
            <person name="Goodwin S."/>
            <person name="Spatafora J."/>
            <person name="Crous P."/>
            <person name="Grigoriev I."/>
        </authorList>
    </citation>
    <scope>NUCLEOTIDE SEQUENCE</scope>
    <source>
        <strain evidence="3">CBS 107.79</strain>
    </source>
</reference>
<sequence length="264" mass="28208">MAQAEEEEWEYEYDENETEDFYIPIDLANVPAVQGALGIGGSAQRGHPTLLKTKLRALNTERRDAGSNLAVQNVEDANESIGKIQIIGLHTENPLMMYNGQLLSCEWNKTIGTDLIFAKPNSDTDDASEPLRSLPSVDLLATGSARLVARVARMRPKDDLFNDGPKVDEQSSADAMDTGPDESGVAVPTTAPESPVSTTVVAATITTEPAPSSFLGRLNAIKARRGETSRLGLTKDPNATRIVTAKESATSPGVVREDATMGGI</sequence>
<dbReference type="Gene3D" id="2.60.40.4370">
    <property type="match status" value="1"/>
</dbReference>